<name>A0ABP9G2L1_9MICC</name>
<evidence type="ECO:0000313" key="11">
    <source>
        <dbReference type="Proteomes" id="UP001500368"/>
    </source>
</evidence>
<comment type="caution">
    <text evidence="10">The sequence shown here is derived from an EMBL/GenBank/DDBJ whole genome shotgun (WGS) entry which is preliminary data.</text>
</comment>
<feature type="transmembrane region" description="Helical" evidence="9">
    <location>
        <begin position="136"/>
        <end position="167"/>
    </location>
</feature>
<feature type="transmembrane region" description="Helical" evidence="9">
    <location>
        <begin position="173"/>
        <end position="201"/>
    </location>
</feature>
<dbReference type="EMBL" id="BAABLW010000007">
    <property type="protein sequence ID" value="GAA4925980.1"/>
    <property type="molecule type" value="Genomic_DNA"/>
</dbReference>
<dbReference type="RefSeq" id="WP_345478310.1">
    <property type="nucleotide sequence ID" value="NZ_BAABLW010000007.1"/>
</dbReference>
<evidence type="ECO:0000256" key="8">
    <source>
        <dbReference type="SAM" id="MobiDB-lite"/>
    </source>
</evidence>
<dbReference type="InterPro" id="IPR016570">
    <property type="entry name" value="UCP010361"/>
</dbReference>
<evidence type="ECO:0000256" key="5">
    <source>
        <dbReference type="ARBA" id="ARBA00022989"/>
    </source>
</evidence>
<feature type="transmembrane region" description="Helical" evidence="9">
    <location>
        <begin position="110"/>
        <end position="129"/>
    </location>
</feature>
<keyword evidence="5 9" id="KW-1133">Transmembrane helix</keyword>
<feature type="transmembrane region" description="Helical" evidence="9">
    <location>
        <begin position="208"/>
        <end position="227"/>
    </location>
</feature>
<sequence length="457" mass="49891">MKTRSKLLWVLLAATALGAALSLLAVHWCRINGWSDPDQHIHMCYSDFSLLFTQRGLSDGLFPFVHDVADDQVMEYPVLIAVVAGVLALLVPGEGAGHERVLFFYDLNHMAVVLCWMAVVIITAFSTAASRRRDALMVALAPGIILTLSVNWDMWAVFLGGFALLLWGRGHSVWAGILLGLGAAMKLYPLFFLGAILVLCLRAGRLRSLAAVLCAGIGSWLAVNVPFMITQFDQWATFYRFSSEREVSFSSMWLAFSWLPLDGAGFSVLSNGLFLVCCLGIAYLGWAAPVRPRVAQLCFLIVASFILLGKVYSPQFVMWLIPLAVLAYPRLKALVIWQAAEVFHWAAVWMMSAKITSGGSFGGGHSLIETAYGLGIAAHMITVIWLMVLVVGDILHPHRDAVRQAEAAEERTAGEPSPESGDAPSVGEDPLAGTLRGRRDTFTLPGLGQKSQLTLRW</sequence>
<evidence type="ECO:0000256" key="2">
    <source>
        <dbReference type="ARBA" id="ARBA00022475"/>
    </source>
</evidence>
<keyword evidence="11" id="KW-1185">Reference proteome</keyword>
<accession>A0ABP9G2L1</accession>
<proteinExistence type="inferred from homology"/>
<feature type="region of interest" description="Disordered" evidence="8">
    <location>
        <begin position="405"/>
        <end position="445"/>
    </location>
</feature>
<feature type="transmembrane region" description="Helical" evidence="9">
    <location>
        <begin position="371"/>
        <end position="395"/>
    </location>
</feature>
<evidence type="ECO:0000313" key="10">
    <source>
        <dbReference type="EMBL" id="GAA4925980.1"/>
    </source>
</evidence>
<feature type="transmembrane region" description="Helical" evidence="9">
    <location>
        <begin position="294"/>
        <end position="312"/>
    </location>
</feature>
<evidence type="ECO:0000256" key="6">
    <source>
        <dbReference type="ARBA" id="ARBA00023136"/>
    </source>
</evidence>
<evidence type="ECO:0000256" key="4">
    <source>
        <dbReference type="ARBA" id="ARBA00022692"/>
    </source>
</evidence>
<keyword evidence="4 9" id="KW-0812">Transmembrane</keyword>
<dbReference type="Proteomes" id="UP001500368">
    <property type="component" value="Unassembled WGS sequence"/>
</dbReference>
<feature type="transmembrane region" description="Helical" evidence="9">
    <location>
        <begin position="272"/>
        <end position="288"/>
    </location>
</feature>
<keyword evidence="3" id="KW-0808">Transferase</keyword>
<reference evidence="11" key="1">
    <citation type="journal article" date="2019" name="Int. J. Syst. Evol. Microbiol.">
        <title>The Global Catalogue of Microorganisms (GCM) 10K type strain sequencing project: providing services to taxonomists for standard genome sequencing and annotation.</title>
        <authorList>
            <consortium name="The Broad Institute Genomics Platform"/>
            <consortium name="The Broad Institute Genome Sequencing Center for Infectious Disease"/>
            <person name="Wu L."/>
            <person name="Ma J."/>
        </authorList>
    </citation>
    <scope>NUCLEOTIDE SEQUENCE [LARGE SCALE GENOMIC DNA]</scope>
    <source>
        <strain evidence="11">JCM 19129</strain>
    </source>
</reference>
<evidence type="ECO:0000256" key="3">
    <source>
        <dbReference type="ARBA" id="ARBA00022679"/>
    </source>
</evidence>
<keyword evidence="2" id="KW-1003">Cell membrane</keyword>
<evidence type="ECO:0000256" key="1">
    <source>
        <dbReference type="ARBA" id="ARBA00004651"/>
    </source>
</evidence>
<evidence type="ECO:0000256" key="9">
    <source>
        <dbReference type="SAM" id="Phobius"/>
    </source>
</evidence>
<evidence type="ECO:0000256" key="7">
    <source>
        <dbReference type="ARBA" id="ARBA00024033"/>
    </source>
</evidence>
<gene>
    <name evidence="10" type="ORF">GCM10025790_24680</name>
</gene>
<dbReference type="InterPro" id="IPR018584">
    <property type="entry name" value="GT87"/>
</dbReference>
<organism evidence="10 11">
    <name type="scientific">Nesterenkonia rhizosphaerae</name>
    <dbReference type="NCBI Taxonomy" id="1348272"/>
    <lineage>
        <taxon>Bacteria</taxon>
        <taxon>Bacillati</taxon>
        <taxon>Actinomycetota</taxon>
        <taxon>Actinomycetes</taxon>
        <taxon>Micrococcales</taxon>
        <taxon>Micrococcaceae</taxon>
        <taxon>Nesterenkonia</taxon>
    </lineage>
</organism>
<comment type="subcellular location">
    <subcellularLocation>
        <location evidence="1">Cell membrane</location>
        <topology evidence="1">Multi-pass membrane protein</topology>
    </subcellularLocation>
</comment>
<comment type="similarity">
    <text evidence="7">Belongs to the glycosyltransferase 87 family.</text>
</comment>
<protein>
    <submittedName>
        <fullName evidence="10">Glycosyltransferase 87 family protein</fullName>
    </submittedName>
</protein>
<keyword evidence="6 9" id="KW-0472">Membrane</keyword>
<dbReference type="Pfam" id="PF09594">
    <property type="entry name" value="GT87"/>
    <property type="match status" value="1"/>
</dbReference>
<dbReference type="PIRSF" id="PIRSF010361">
    <property type="entry name" value="UCP010361"/>
    <property type="match status" value="1"/>
</dbReference>